<evidence type="ECO:0000313" key="3">
    <source>
        <dbReference type="Proteomes" id="UP001500957"/>
    </source>
</evidence>
<dbReference type="SUPFAM" id="SSF82171">
    <property type="entry name" value="DPP6 N-terminal domain-like"/>
    <property type="match status" value="1"/>
</dbReference>
<gene>
    <name evidence="2" type="ORF">GCM10009547_09400</name>
</gene>
<evidence type="ECO:0000256" key="1">
    <source>
        <dbReference type="SAM" id="SignalP"/>
    </source>
</evidence>
<dbReference type="Proteomes" id="UP001500957">
    <property type="component" value="Unassembled WGS sequence"/>
</dbReference>
<dbReference type="PROSITE" id="PS51257">
    <property type="entry name" value="PROKAR_LIPOPROTEIN"/>
    <property type="match status" value="1"/>
</dbReference>
<protein>
    <submittedName>
        <fullName evidence="2">Uncharacterized protein</fullName>
    </submittedName>
</protein>
<keyword evidence="1" id="KW-0732">Signal</keyword>
<sequence length="317" mass="33450">MIALRGRVRRAATAAAAAVLLLSSGCSDSDADSSAPATTTPGVSRDLASYDAFVLASEENDPLFADVYGLRFDPLIAERITTVRRISTLSADDEHVAVAAADGDADRLALVEGDGSLVPVPGLGRPYAFAPVLHDGVLHYEAPEVDTDARRFLAFDLAKRKRTVVGRSTTLAAPYPLASGAVLYNRVQDVVGAPTTVVLKSTNGKARELSFGVRVYGGGVGAEWTSGTINAADNRFGDKPEALILLNLKTGKTKRIDGFQDVCWSPDGTRLLARRVGDPRSSPLVLIDPESQEVTEVGTVPGLAIYSGTWVRGGVRS</sequence>
<dbReference type="EMBL" id="BAAAHE010000007">
    <property type="protein sequence ID" value="GAA0609440.1"/>
    <property type="molecule type" value="Genomic_DNA"/>
</dbReference>
<feature type="chain" id="PRO_5046183012" evidence="1">
    <location>
        <begin position="32"/>
        <end position="317"/>
    </location>
</feature>
<comment type="caution">
    <text evidence="2">The sequence shown here is derived from an EMBL/GenBank/DDBJ whole genome shotgun (WGS) entry which is preliminary data.</text>
</comment>
<dbReference type="RefSeq" id="WP_344602128.1">
    <property type="nucleotide sequence ID" value="NZ_BAAAHE010000007.1"/>
</dbReference>
<proteinExistence type="predicted"/>
<organism evidence="2 3">
    <name type="scientific">Sporichthya brevicatena</name>
    <dbReference type="NCBI Taxonomy" id="171442"/>
    <lineage>
        <taxon>Bacteria</taxon>
        <taxon>Bacillati</taxon>
        <taxon>Actinomycetota</taxon>
        <taxon>Actinomycetes</taxon>
        <taxon>Sporichthyales</taxon>
        <taxon>Sporichthyaceae</taxon>
        <taxon>Sporichthya</taxon>
    </lineage>
</organism>
<keyword evidence="3" id="KW-1185">Reference proteome</keyword>
<evidence type="ECO:0000313" key="2">
    <source>
        <dbReference type="EMBL" id="GAA0609440.1"/>
    </source>
</evidence>
<feature type="signal peptide" evidence="1">
    <location>
        <begin position="1"/>
        <end position="31"/>
    </location>
</feature>
<reference evidence="2 3" key="1">
    <citation type="journal article" date="2019" name="Int. J. Syst. Evol. Microbiol.">
        <title>The Global Catalogue of Microorganisms (GCM) 10K type strain sequencing project: providing services to taxonomists for standard genome sequencing and annotation.</title>
        <authorList>
            <consortium name="The Broad Institute Genomics Platform"/>
            <consortium name="The Broad Institute Genome Sequencing Center for Infectious Disease"/>
            <person name="Wu L."/>
            <person name="Ma J."/>
        </authorList>
    </citation>
    <scope>NUCLEOTIDE SEQUENCE [LARGE SCALE GENOMIC DNA]</scope>
    <source>
        <strain evidence="2 3">JCM 10671</strain>
    </source>
</reference>
<name>A0ABN1GDX0_9ACTN</name>
<accession>A0ABN1GDX0</accession>